<dbReference type="Gene3D" id="3.30.2310.20">
    <property type="entry name" value="RelE-like"/>
    <property type="match status" value="1"/>
</dbReference>
<dbReference type="SUPFAM" id="SSF143011">
    <property type="entry name" value="RelE-like"/>
    <property type="match status" value="1"/>
</dbReference>
<gene>
    <name evidence="1" type="ORF">CO057_00460</name>
</gene>
<dbReference type="EMBL" id="PFSI01000011">
    <property type="protein sequence ID" value="PJC24880.1"/>
    <property type="molecule type" value="Genomic_DNA"/>
</dbReference>
<comment type="caution">
    <text evidence="1">The sequence shown here is derived from an EMBL/GenBank/DDBJ whole genome shotgun (WGS) entry which is preliminary data.</text>
</comment>
<proteinExistence type="predicted"/>
<evidence type="ECO:0008006" key="3">
    <source>
        <dbReference type="Google" id="ProtNLM"/>
    </source>
</evidence>
<sequence>MVNKIDKALSKFSNKEKAEFKKILQKVKAGDFLALDIKKLKNRQDIYRIRKGSMRIIFQKTDHGIKILSFERRLDNTYK</sequence>
<dbReference type="AlphaFoldDB" id="A0A2M8EQ66"/>
<dbReference type="InterPro" id="IPR035093">
    <property type="entry name" value="RelE/ParE_toxin_dom_sf"/>
</dbReference>
<evidence type="ECO:0000313" key="1">
    <source>
        <dbReference type="EMBL" id="PJC24880.1"/>
    </source>
</evidence>
<name>A0A2M8EQ66_9BACT</name>
<evidence type="ECO:0000313" key="2">
    <source>
        <dbReference type="Proteomes" id="UP000230251"/>
    </source>
</evidence>
<reference evidence="2" key="1">
    <citation type="submission" date="2017-09" db="EMBL/GenBank/DDBJ databases">
        <title>Depth-based differentiation of microbial function through sediment-hosted aquifers and enrichment of novel symbionts in the deep terrestrial subsurface.</title>
        <authorList>
            <person name="Probst A.J."/>
            <person name="Ladd B."/>
            <person name="Jarett J.K."/>
            <person name="Geller-Mcgrath D.E."/>
            <person name="Sieber C.M.K."/>
            <person name="Emerson J.B."/>
            <person name="Anantharaman K."/>
            <person name="Thomas B.C."/>
            <person name="Malmstrom R."/>
            <person name="Stieglmeier M."/>
            <person name="Klingl A."/>
            <person name="Woyke T."/>
            <person name="Ryan C.M."/>
            <person name="Banfield J.F."/>
        </authorList>
    </citation>
    <scope>NUCLEOTIDE SEQUENCE [LARGE SCALE GENOMIC DNA]</scope>
</reference>
<dbReference type="Proteomes" id="UP000230251">
    <property type="component" value="Unassembled WGS sequence"/>
</dbReference>
<protein>
    <recommendedName>
        <fullName evidence="3">Type II toxin-antitoxin system RelE/ParE family toxin</fullName>
    </recommendedName>
</protein>
<accession>A0A2M8EQ66</accession>
<organism evidence="1 2">
    <name type="scientific">Candidatus Uhrbacteria bacterium CG_4_9_14_0_2_um_filter_41_50</name>
    <dbReference type="NCBI Taxonomy" id="1975031"/>
    <lineage>
        <taxon>Bacteria</taxon>
        <taxon>Candidatus Uhriibacteriota</taxon>
    </lineage>
</organism>